<dbReference type="EMBL" id="LXQA010053611">
    <property type="protein sequence ID" value="MCI03897.1"/>
    <property type="molecule type" value="Genomic_DNA"/>
</dbReference>
<evidence type="ECO:0000313" key="4">
    <source>
        <dbReference type="Proteomes" id="UP000265520"/>
    </source>
</evidence>
<feature type="signal peptide" evidence="1">
    <location>
        <begin position="1"/>
        <end position="23"/>
    </location>
</feature>
<dbReference type="GO" id="GO:0005905">
    <property type="term" value="C:clathrin-coated pit"/>
    <property type="evidence" value="ECO:0007669"/>
    <property type="project" value="TreeGrafter"/>
</dbReference>
<dbReference type="GO" id="GO:0000149">
    <property type="term" value="F:SNARE binding"/>
    <property type="evidence" value="ECO:0007669"/>
    <property type="project" value="TreeGrafter"/>
</dbReference>
<protein>
    <submittedName>
        <fullName evidence="3">Clathrin assembly family protein</fullName>
    </submittedName>
</protein>
<dbReference type="GO" id="GO:0006900">
    <property type="term" value="P:vesicle budding from membrane"/>
    <property type="evidence" value="ECO:0007669"/>
    <property type="project" value="TreeGrafter"/>
</dbReference>
<dbReference type="InterPro" id="IPR045192">
    <property type="entry name" value="AP180-like"/>
</dbReference>
<dbReference type="PANTHER" id="PTHR22951:SF89">
    <property type="entry name" value="OS05G0549000 PROTEIN"/>
    <property type="match status" value="1"/>
</dbReference>
<keyword evidence="1" id="KW-0732">Signal</keyword>
<feature type="chain" id="PRO_5017279715" evidence="1">
    <location>
        <begin position="24"/>
        <end position="77"/>
    </location>
</feature>
<dbReference type="GO" id="GO:0032050">
    <property type="term" value="F:clathrin heavy chain binding"/>
    <property type="evidence" value="ECO:0007669"/>
    <property type="project" value="TreeGrafter"/>
</dbReference>
<dbReference type="GO" id="GO:0005545">
    <property type="term" value="F:1-phosphatidylinositol binding"/>
    <property type="evidence" value="ECO:0007669"/>
    <property type="project" value="InterPro"/>
</dbReference>
<sequence length="77" mass="8736">MYWGLSICIFVACSFLIVHRVSCLFVFKQGHSKTRDLDSEELLEQLPALQQLLYRLVGCRPEGAAVSNYVIQYALAL</sequence>
<reference evidence="3 4" key="1">
    <citation type="journal article" date="2018" name="Front. Plant Sci.">
        <title>Red Clover (Trifolium pratense) and Zigzag Clover (T. medium) - A Picture of Genomic Similarities and Differences.</title>
        <authorList>
            <person name="Dluhosova J."/>
            <person name="Istvanek J."/>
            <person name="Nedelnik J."/>
            <person name="Repkova J."/>
        </authorList>
    </citation>
    <scope>NUCLEOTIDE SEQUENCE [LARGE SCALE GENOMIC DNA]</scope>
    <source>
        <strain evidence="4">cv. 10/8</strain>
        <tissue evidence="3">Leaf</tissue>
    </source>
</reference>
<dbReference type="Proteomes" id="UP000265520">
    <property type="component" value="Unassembled WGS sequence"/>
</dbReference>
<gene>
    <name evidence="3" type="ORF">A2U01_0024938</name>
</gene>
<dbReference type="GO" id="GO:0072583">
    <property type="term" value="P:clathrin-dependent endocytosis"/>
    <property type="evidence" value="ECO:0007669"/>
    <property type="project" value="InterPro"/>
</dbReference>
<evidence type="ECO:0000256" key="1">
    <source>
        <dbReference type="SAM" id="SignalP"/>
    </source>
</evidence>
<dbReference type="InterPro" id="IPR014712">
    <property type="entry name" value="ANTH_dom_sf"/>
</dbReference>
<comment type="caution">
    <text evidence="3">The sequence shown here is derived from an EMBL/GenBank/DDBJ whole genome shotgun (WGS) entry which is preliminary data.</text>
</comment>
<feature type="non-terminal residue" evidence="3">
    <location>
        <position position="77"/>
    </location>
</feature>
<dbReference type="SUPFAM" id="SSF89009">
    <property type="entry name" value="GAT-like domain"/>
    <property type="match status" value="1"/>
</dbReference>
<name>A0A392NVQ3_9FABA</name>
<dbReference type="PANTHER" id="PTHR22951">
    <property type="entry name" value="CLATHRIN ASSEMBLY PROTEIN"/>
    <property type="match status" value="1"/>
</dbReference>
<dbReference type="AlphaFoldDB" id="A0A392NVQ3"/>
<accession>A0A392NVQ3</accession>
<evidence type="ECO:0000259" key="2">
    <source>
        <dbReference type="Pfam" id="PF07651"/>
    </source>
</evidence>
<dbReference type="InterPro" id="IPR011417">
    <property type="entry name" value="ANTH_dom"/>
</dbReference>
<dbReference type="Gene3D" id="1.20.58.150">
    <property type="entry name" value="ANTH domain"/>
    <property type="match status" value="1"/>
</dbReference>
<organism evidence="3 4">
    <name type="scientific">Trifolium medium</name>
    <dbReference type="NCBI Taxonomy" id="97028"/>
    <lineage>
        <taxon>Eukaryota</taxon>
        <taxon>Viridiplantae</taxon>
        <taxon>Streptophyta</taxon>
        <taxon>Embryophyta</taxon>
        <taxon>Tracheophyta</taxon>
        <taxon>Spermatophyta</taxon>
        <taxon>Magnoliopsida</taxon>
        <taxon>eudicotyledons</taxon>
        <taxon>Gunneridae</taxon>
        <taxon>Pentapetalae</taxon>
        <taxon>rosids</taxon>
        <taxon>fabids</taxon>
        <taxon>Fabales</taxon>
        <taxon>Fabaceae</taxon>
        <taxon>Papilionoideae</taxon>
        <taxon>50 kb inversion clade</taxon>
        <taxon>NPAAA clade</taxon>
        <taxon>Hologalegina</taxon>
        <taxon>IRL clade</taxon>
        <taxon>Trifolieae</taxon>
        <taxon>Trifolium</taxon>
    </lineage>
</organism>
<dbReference type="GO" id="GO:0030136">
    <property type="term" value="C:clathrin-coated vesicle"/>
    <property type="evidence" value="ECO:0007669"/>
    <property type="project" value="InterPro"/>
</dbReference>
<feature type="domain" description="AP180 N-terminal homology (ANTH)" evidence="2">
    <location>
        <begin position="31"/>
        <end position="76"/>
    </location>
</feature>
<proteinExistence type="predicted"/>
<dbReference type="GO" id="GO:0005546">
    <property type="term" value="F:phosphatidylinositol-4,5-bisphosphate binding"/>
    <property type="evidence" value="ECO:0007669"/>
    <property type="project" value="TreeGrafter"/>
</dbReference>
<evidence type="ECO:0000313" key="3">
    <source>
        <dbReference type="EMBL" id="MCI03897.1"/>
    </source>
</evidence>
<keyword evidence="4" id="KW-1185">Reference proteome</keyword>
<dbReference type="Pfam" id="PF07651">
    <property type="entry name" value="ANTH"/>
    <property type="match status" value="1"/>
</dbReference>
<dbReference type="GO" id="GO:0048268">
    <property type="term" value="P:clathrin coat assembly"/>
    <property type="evidence" value="ECO:0007669"/>
    <property type="project" value="InterPro"/>
</dbReference>